<dbReference type="AlphaFoldDB" id="A0A9P5Z0W7"/>
<dbReference type="Proteomes" id="UP000807469">
    <property type="component" value="Unassembled WGS sequence"/>
</dbReference>
<reference evidence="1" key="1">
    <citation type="submission" date="2020-11" db="EMBL/GenBank/DDBJ databases">
        <authorList>
            <consortium name="DOE Joint Genome Institute"/>
            <person name="Ahrendt S."/>
            <person name="Riley R."/>
            <person name="Andreopoulos W."/>
            <person name="Labutti K."/>
            <person name="Pangilinan J."/>
            <person name="Ruiz-Duenas F.J."/>
            <person name="Barrasa J.M."/>
            <person name="Sanchez-Garcia M."/>
            <person name="Camarero S."/>
            <person name="Miyauchi S."/>
            <person name="Serrano A."/>
            <person name="Linde D."/>
            <person name="Babiker R."/>
            <person name="Drula E."/>
            <person name="Ayuso-Fernandez I."/>
            <person name="Pacheco R."/>
            <person name="Padilla G."/>
            <person name="Ferreira P."/>
            <person name="Barriuso J."/>
            <person name="Kellner H."/>
            <person name="Castanera R."/>
            <person name="Alfaro M."/>
            <person name="Ramirez L."/>
            <person name="Pisabarro A.G."/>
            <person name="Kuo A."/>
            <person name="Tritt A."/>
            <person name="Lipzen A."/>
            <person name="He G."/>
            <person name="Yan M."/>
            <person name="Ng V."/>
            <person name="Cullen D."/>
            <person name="Martin F."/>
            <person name="Rosso M.-N."/>
            <person name="Henrissat B."/>
            <person name="Hibbett D."/>
            <person name="Martinez A.T."/>
            <person name="Grigoriev I.V."/>
        </authorList>
    </citation>
    <scope>NUCLEOTIDE SEQUENCE</scope>
    <source>
        <strain evidence="1">CIRM-BRFM 674</strain>
    </source>
</reference>
<protein>
    <submittedName>
        <fullName evidence="1">Uncharacterized protein</fullName>
    </submittedName>
</protein>
<organism evidence="1 2">
    <name type="scientific">Pholiota conissans</name>
    <dbReference type="NCBI Taxonomy" id="109636"/>
    <lineage>
        <taxon>Eukaryota</taxon>
        <taxon>Fungi</taxon>
        <taxon>Dikarya</taxon>
        <taxon>Basidiomycota</taxon>
        <taxon>Agaricomycotina</taxon>
        <taxon>Agaricomycetes</taxon>
        <taxon>Agaricomycetidae</taxon>
        <taxon>Agaricales</taxon>
        <taxon>Agaricineae</taxon>
        <taxon>Strophariaceae</taxon>
        <taxon>Pholiota</taxon>
    </lineage>
</organism>
<keyword evidence="2" id="KW-1185">Reference proteome</keyword>
<sequence length="84" mass="9347">MLSLLAWPVDLAGFHYFTTFLQTWQCVAPASPPFPVQREYRIFNVDLKSEESGYTCAIFAAIRNSYALLHDGVDDSNATGGETL</sequence>
<proteinExistence type="predicted"/>
<evidence type="ECO:0000313" key="2">
    <source>
        <dbReference type="Proteomes" id="UP000807469"/>
    </source>
</evidence>
<accession>A0A9P5Z0W7</accession>
<gene>
    <name evidence="1" type="ORF">BDN70DRAFT_95003</name>
</gene>
<name>A0A9P5Z0W7_9AGAR</name>
<evidence type="ECO:0000313" key="1">
    <source>
        <dbReference type="EMBL" id="KAF9477680.1"/>
    </source>
</evidence>
<dbReference type="EMBL" id="MU155253">
    <property type="protein sequence ID" value="KAF9477680.1"/>
    <property type="molecule type" value="Genomic_DNA"/>
</dbReference>
<comment type="caution">
    <text evidence="1">The sequence shown here is derived from an EMBL/GenBank/DDBJ whole genome shotgun (WGS) entry which is preliminary data.</text>
</comment>